<evidence type="ECO:0000313" key="2">
    <source>
        <dbReference type="Proteomes" id="UP001145114"/>
    </source>
</evidence>
<sequence length="163" mass="17212">MHNNNNNNNGGVPSLRPHTTYDTILDDDVTMDPGESNKFSQSYDVLCLAEVRGRSNSGTADAGTAATTLPQDTMAADTTADDVSDLPHGAPPAPCGNAAPADDDNSDDCSESPSDEEAGTHEPAPRQPPSSSSSMPLPTIPEDDGYRISIDTEVIDIWNYYAN</sequence>
<comment type="caution">
    <text evidence="1">The sequence shown here is derived from an EMBL/GenBank/DDBJ whole genome shotgun (WGS) entry which is preliminary data.</text>
</comment>
<evidence type="ECO:0000313" key="1">
    <source>
        <dbReference type="EMBL" id="KAJ1679315.1"/>
    </source>
</evidence>
<dbReference type="Proteomes" id="UP001145114">
    <property type="component" value="Unassembled WGS sequence"/>
</dbReference>
<dbReference type="EMBL" id="JAMZIH010000458">
    <property type="protein sequence ID" value="KAJ1679315.1"/>
    <property type="molecule type" value="Genomic_DNA"/>
</dbReference>
<name>A0ACC1HVG9_9FUNG</name>
<accession>A0ACC1HVG9</accession>
<gene>
    <name evidence="1" type="ORF">EV182_002296</name>
</gene>
<keyword evidence="2" id="KW-1185">Reference proteome</keyword>
<organism evidence="1 2">
    <name type="scientific">Spiromyces aspiralis</name>
    <dbReference type="NCBI Taxonomy" id="68401"/>
    <lineage>
        <taxon>Eukaryota</taxon>
        <taxon>Fungi</taxon>
        <taxon>Fungi incertae sedis</taxon>
        <taxon>Zoopagomycota</taxon>
        <taxon>Kickxellomycotina</taxon>
        <taxon>Kickxellomycetes</taxon>
        <taxon>Kickxellales</taxon>
        <taxon>Kickxellaceae</taxon>
        <taxon>Spiromyces</taxon>
    </lineage>
</organism>
<protein>
    <submittedName>
        <fullName evidence="1">Uncharacterized protein</fullName>
    </submittedName>
</protein>
<proteinExistence type="predicted"/>
<reference evidence="1" key="1">
    <citation type="submission" date="2022-06" db="EMBL/GenBank/DDBJ databases">
        <title>Phylogenomic reconstructions and comparative analyses of Kickxellomycotina fungi.</title>
        <authorList>
            <person name="Reynolds N.K."/>
            <person name="Stajich J.E."/>
            <person name="Barry K."/>
            <person name="Grigoriev I.V."/>
            <person name="Crous P."/>
            <person name="Smith M.E."/>
        </authorList>
    </citation>
    <scope>NUCLEOTIDE SEQUENCE</scope>
    <source>
        <strain evidence="1">RSA 2271</strain>
    </source>
</reference>